<sequence length="135" mass="16285">MVNYWLWVAKRGSKPNMICDKKLNWEGCNYETEEGDLALIYRAKPFQRIQFLVRALSDSKLKPNPEDIYNCDFEVLYDFGDKSLDFKSMQNKEDLSDWYPLKIMFMKRNFSIEPKHWRKLREILIKESPKAIDMF</sequence>
<organism evidence="1 2">
    <name type="scientific">Methanobacterium formicicum</name>
    <dbReference type="NCBI Taxonomy" id="2162"/>
    <lineage>
        <taxon>Archaea</taxon>
        <taxon>Methanobacteriati</taxon>
        <taxon>Methanobacteriota</taxon>
        <taxon>Methanomada group</taxon>
        <taxon>Methanobacteria</taxon>
        <taxon>Methanobacteriales</taxon>
        <taxon>Methanobacteriaceae</taxon>
        <taxon>Methanobacterium</taxon>
    </lineage>
</organism>
<dbReference type="RefSeq" id="WP_276697846.1">
    <property type="nucleotide sequence ID" value="NZ_JADIIL010000003.1"/>
</dbReference>
<protein>
    <recommendedName>
        <fullName evidence="3">EVE domain-containing protein</fullName>
    </recommendedName>
</protein>
<evidence type="ECO:0000313" key="2">
    <source>
        <dbReference type="Proteomes" id="UP000606900"/>
    </source>
</evidence>
<dbReference type="AlphaFoldDB" id="A0A843AKU2"/>
<accession>A0A843AKU2</accession>
<evidence type="ECO:0008006" key="3">
    <source>
        <dbReference type="Google" id="ProtNLM"/>
    </source>
</evidence>
<dbReference type="EMBL" id="JADIIL010000003">
    <property type="protein sequence ID" value="MBF4473931.1"/>
    <property type="molecule type" value="Genomic_DNA"/>
</dbReference>
<gene>
    <name evidence="1" type="ORF">ISP06_00460</name>
</gene>
<proteinExistence type="predicted"/>
<evidence type="ECO:0000313" key="1">
    <source>
        <dbReference type="EMBL" id="MBF4473931.1"/>
    </source>
</evidence>
<name>A0A843AKU2_METFO</name>
<dbReference type="Proteomes" id="UP000606900">
    <property type="component" value="Unassembled WGS sequence"/>
</dbReference>
<comment type="caution">
    <text evidence="1">The sequence shown here is derived from an EMBL/GenBank/DDBJ whole genome shotgun (WGS) entry which is preliminary data.</text>
</comment>
<reference evidence="1" key="1">
    <citation type="submission" date="2020-10" db="EMBL/GenBank/DDBJ databases">
        <title>Dehalococcoides mccartyi of a TCE/Cr reducing biochatode.</title>
        <authorList>
            <person name="Matturro B."/>
        </authorList>
    </citation>
    <scope>NUCLEOTIDE SEQUENCE</scope>
    <source>
        <strain evidence="1">Bin2</strain>
    </source>
</reference>